<gene>
    <name evidence="1" type="ORF">WA026_005116</name>
</gene>
<sequence length="65" mass="7387">MEQNEIGKATIVNYADDTNITVRASPQMQAENQARFLSIAQEWFRTNNLLINAEKNKCNDVENTA</sequence>
<evidence type="ECO:0000313" key="1">
    <source>
        <dbReference type="EMBL" id="KAK9884165.1"/>
    </source>
</evidence>
<proteinExistence type="predicted"/>
<dbReference type="Proteomes" id="UP001431783">
    <property type="component" value="Unassembled WGS sequence"/>
</dbReference>
<organism evidence="1 2">
    <name type="scientific">Henosepilachna vigintioctopunctata</name>
    <dbReference type="NCBI Taxonomy" id="420089"/>
    <lineage>
        <taxon>Eukaryota</taxon>
        <taxon>Metazoa</taxon>
        <taxon>Ecdysozoa</taxon>
        <taxon>Arthropoda</taxon>
        <taxon>Hexapoda</taxon>
        <taxon>Insecta</taxon>
        <taxon>Pterygota</taxon>
        <taxon>Neoptera</taxon>
        <taxon>Endopterygota</taxon>
        <taxon>Coleoptera</taxon>
        <taxon>Polyphaga</taxon>
        <taxon>Cucujiformia</taxon>
        <taxon>Coccinelloidea</taxon>
        <taxon>Coccinellidae</taxon>
        <taxon>Epilachninae</taxon>
        <taxon>Epilachnini</taxon>
        <taxon>Henosepilachna</taxon>
    </lineage>
</organism>
<dbReference type="EMBL" id="JARQZJ010000092">
    <property type="protein sequence ID" value="KAK9884165.1"/>
    <property type="molecule type" value="Genomic_DNA"/>
</dbReference>
<name>A0AAW1UW32_9CUCU</name>
<reference evidence="1 2" key="1">
    <citation type="submission" date="2023-03" db="EMBL/GenBank/DDBJ databases">
        <title>Genome insight into feeding habits of ladybird beetles.</title>
        <authorList>
            <person name="Li H.-S."/>
            <person name="Huang Y.-H."/>
            <person name="Pang H."/>
        </authorList>
    </citation>
    <scope>NUCLEOTIDE SEQUENCE [LARGE SCALE GENOMIC DNA]</scope>
    <source>
        <strain evidence="1">SYSU_2023b</strain>
        <tissue evidence="1">Whole body</tissue>
    </source>
</reference>
<dbReference type="AlphaFoldDB" id="A0AAW1UW32"/>
<evidence type="ECO:0000313" key="2">
    <source>
        <dbReference type="Proteomes" id="UP001431783"/>
    </source>
</evidence>
<keyword evidence="2" id="KW-1185">Reference proteome</keyword>
<protein>
    <recommendedName>
        <fullName evidence="3">Reverse transcriptase domain-containing protein</fullName>
    </recommendedName>
</protein>
<evidence type="ECO:0008006" key="3">
    <source>
        <dbReference type="Google" id="ProtNLM"/>
    </source>
</evidence>
<comment type="caution">
    <text evidence="1">The sequence shown here is derived from an EMBL/GenBank/DDBJ whole genome shotgun (WGS) entry which is preliminary data.</text>
</comment>
<accession>A0AAW1UW32</accession>